<dbReference type="Pfam" id="PF03040">
    <property type="entry name" value="CemA"/>
    <property type="match status" value="2"/>
</dbReference>
<evidence type="ECO:0000256" key="4">
    <source>
        <dbReference type="ARBA" id="ARBA00022781"/>
    </source>
</evidence>
<evidence type="ECO:0000256" key="7">
    <source>
        <dbReference type="ARBA" id="ARBA00023136"/>
    </source>
</evidence>
<evidence type="ECO:0000256" key="2">
    <source>
        <dbReference type="ARBA" id="ARBA00022448"/>
    </source>
</evidence>
<protein>
    <recommendedName>
        <fullName evidence="11">Proton extrusion protein PcxA</fullName>
    </recommendedName>
</protein>
<keyword evidence="7" id="KW-0472">Membrane</keyword>
<comment type="caution">
    <text evidence="9">The sequence shown here is derived from an EMBL/GenBank/DDBJ whole genome shotgun (WGS) entry which is preliminary data.</text>
</comment>
<keyword evidence="4" id="KW-0375">Hydrogen ion transport</keyword>
<proteinExistence type="predicted"/>
<organism evidence="9 10">
    <name type="scientific">Tumidithrix elongata BACA0141</name>
    <dbReference type="NCBI Taxonomy" id="2716417"/>
    <lineage>
        <taxon>Bacteria</taxon>
        <taxon>Bacillati</taxon>
        <taxon>Cyanobacteriota</taxon>
        <taxon>Cyanophyceae</taxon>
        <taxon>Pseudanabaenales</taxon>
        <taxon>Pseudanabaenaceae</taxon>
        <taxon>Tumidithrix</taxon>
        <taxon>Tumidithrix elongata</taxon>
    </lineage>
</organism>
<evidence type="ECO:0000256" key="8">
    <source>
        <dbReference type="SAM" id="MobiDB-lite"/>
    </source>
</evidence>
<evidence type="ECO:0000313" key="9">
    <source>
        <dbReference type="EMBL" id="MEE3717491.1"/>
    </source>
</evidence>
<dbReference type="EMBL" id="JAZBJZ010000043">
    <property type="protein sequence ID" value="MEE3717491.1"/>
    <property type="molecule type" value="Genomic_DNA"/>
</dbReference>
<evidence type="ECO:0000256" key="1">
    <source>
        <dbReference type="ARBA" id="ARBA00004141"/>
    </source>
</evidence>
<sequence length="508" mass="57392">MTLNLFGNLKQALQWVQKTPERSVAEAYQAAVNIKKIEDEYFNGSEISNLAGYSENTFSLFQIQLNKYLSTIDVSLAAYKVSAKMPYCLPISDVSQISKPLGNPNLDDSPPSLTQQLAFIDFMLARYRLPSETNDITNGNSSSIQLLDIKKDELDSKSKEKDKFSLYPNNNPTNGKAPKKVGAVVPIENSILPGSFFKAFDRIKRNVSSSYSNYEQNIVDELRQSRRRINAALKYLAFLVITVLAVQFLSKALIYSPLLDYWVGTQGTEIKFSASMQERAFNSFKAVKERLEFELLISKAVALSASPKELEKPPVNNSSSEKEKPTINSETNNEKEKPSTTSTAKKEQGNEKGKESVNTEEEFEKRLQQESLKILKEFNRSSWEGIKNLLADSTAGFVFYFIVISGRRQLRVIKDFFDETMYSLNDNAKAFLIIVSTDTFVGFHSSEGWDALLTVLFDHFGLPENKILTMTFISTVPVFLDGLFKFWIFQYLNQSSPSTAAIYSEMNE</sequence>
<keyword evidence="5" id="KW-1133">Transmembrane helix</keyword>
<name>A0AAW9PXA3_9CYAN</name>
<dbReference type="AlphaFoldDB" id="A0AAW9PXA3"/>
<keyword evidence="6" id="KW-0406">Ion transport</keyword>
<feature type="compositionally biased region" description="Basic and acidic residues" evidence="8">
    <location>
        <begin position="332"/>
        <end position="362"/>
    </location>
</feature>
<evidence type="ECO:0000256" key="3">
    <source>
        <dbReference type="ARBA" id="ARBA00022692"/>
    </source>
</evidence>
<evidence type="ECO:0008006" key="11">
    <source>
        <dbReference type="Google" id="ProtNLM"/>
    </source>
</evidence>
<evidence type="ECO:0000256" key="5">
    <source>
        <dbReference type="ARBA" id="ARBA00022989"/>
    </source>
</evidence>
<evidence type="ECO:0000256" key="6">
    <source>
        <dbReference type="ARBA" id="ARBA00023065"/>
    </source>
</evidence>
<evidence type="ECO:0000313" key="10">
    <source>
        <dbReference type="Proteomes" id="UP001333818"/>
    </source>
</evidence>
<keyword evidence="10" id="KW-1185">Reference proteome</keyword>
<dbReference type="Proteomes" id="UP001333818">
    <property type="component" value="Unassembled WGS sequence"/>
</dbReference>
<feature type="region of interest" description="Disordered" evidence="8">
    <location>
        <begin position="308"/>
        <end position="362"/>
    </location>
</feature>
<dbReference type="GO" id="GO:1902600">
    <property type="term" value="P:proton transmembrane transport"/>
    <property type="evidence" value="ECO:0007669"/>
    <property type="project" value="UniProtKB-KW"/>
</dbReference>
<dbReference type="PANTHER" id="PTHR33650:SF2">
    <property type="entry name" value="CHLOROPLAST ENVELOPE MEMBRANE PROTEIN"/>
    <property type="match status" value="1"/>
</dbReference>
<keyword evidence="3" id="KW-0812">Transmembrane</keyword>
<gene>
    <name evidence="9" type="ORF">V2H45_12075</name>
</gene>
<reference evidence="9" key="1">
    <citation type="submission" date="2024-01" db="EMBL/GenBank/DDBJ databases">
        <title>Bank of Algae and Cyanobacteria of the Azores (BACA) strain genomes.</title>
        <authorList>
            <person name="Luz R."/>
            <person name="Cordeiro R."/>
            <person name="Fonseca A."/>
            <person name="Goncalves V."/>
        </authorList>
    </citation>
    <scope>NUCLEOTIDE SEQUENCE</scope>
    <source>
        <strain evidence="9">BACA0141</strain>
    </source>
</reference>
<dbReference type="PANTHER" id="PTHR33650">
    <property type="entry name" value="CHLOROPLAST ENVELOPE MEMBRANE PROTEIN-RELATED"/>
    <property type="match status" value="1"/>
</dbReference>
<comment type="subcellular location">
    <subcellularLocation>
        <location evidence="1">Membrane</location>
        <topology evidence="1">Multi-pass membrane protein</topology>
    </subcellularLocation>
</comment>
<dbReference type="GO" id="GO:0016020">
    <property type="term" value="C:membrane"/>
    <property type="evidence" value="ECO:0007669"/>
    <property type="project" value="UniProtKB-SubCell"/>
</dbReference>
<keyword evidence="2" id="KW-0813">Transport</keyword>
<dbReference type="RefSeq" id="WP_330483920.1">
    <property type="nucleotide sequence ID" value="NZ_JAZBJZ010000043.1"/>
</dbReference>
<accession>A0AAW9PXA3</accession>
<dbReference type="InterPro" id="IPR004282">
    <property type="entry name" value="CemA"/>
</dbReference>